<evidence type="ECO:0000313" key="1">
    <source>
        <dbReference type="EMBL" id="ALB23855.1"/>
    </source>
</evidence>
<dbReference type="NCBIfam" id="NF038220">
    <property type="entry name" value="IcmT_TraK"/>
    <property type="match status" value="1"/>
</dbReference>
<organism evidence="1 2">
    <name type="scientific">Piscirickettsia salmonis</name>
    <dbReference type="NCBI Taxonomy" id="1238"/>
    <lineage>
        <taxon>Bacteria</taxon>
        <taxon>Pseudomonadati</taxon>
        <taxon>Pseudomonadota</taxon>
        <taxon>Gammaproteobacteria</taxon>
        <taxon>Thiotrichales</taxon>
        <taxon>Piscirickettsiaceae</taxon>
        <taxon>Piscirickettsia</taxon>
    </lineage>
</organism>
<dbReference type="RefSeq" id="WP_017376885.1">
    <property type="nucleotide sequence ID" value="NZ_LELB01000014.1"/>
</dbReference>
<dbReference type="EMBL" id="CP012508">
    <property type="protein sequence ID" value="ALB23855.1"/>
    <property type="molecule type" value="Genomic_DNA"/>
</dbReference>
<accession>A0A1L6TEH0</accession>
<sequence length="78" mass="9257">MNTGVHWRDSARHPKLYIIDARACFPIVLFIFHMKFSTFIIAILSVIFLSILRKFDLNIKSFFIVIREVIASRVKKRF</sequence>
<name>A0A1L6TEH0_PISSA</name>
<gene>
    <name evidence="1" type="primary">icmT</name>
    <name evidence="1" type="ORF">KU39_2679</name>
</gene>
<reference evidence="1 2" key="1">
    <citation type="journal article" date="2014" name="Genome Announc.">
        <title>Comparative Genome Analysis of Two Isolates of the Fish Pathogen Piscirickettsia salmonis from Different Hosts Reveals Major Differences in Virulence-Associated Secretion Systems.</title>
        <authorList>
            <person name="Bohle H."/>
            <person name="Henriquez P."/>
            <person name="Grothusen H."/>
            <person name="Navas E."/>
            <person name="Sandoval A."/>
            <person name="Bustamante F."/>
            <person name="Bustos P."/>
            <person name="Mancilla M."/>
        </authorList>
    </citation>
    <scope>NUCLEOTIDE SEQUENCE [LARGE SCALE GENOMIC DNA]</scope>
    <source>
        <strain evidence="2">B1-32597</strain>
    </source>
</reference>
<evidence type="ECO:0000313" key="2">
    <source>
        <dbReference type="Proteomes" id="UP000029558"/>
    </source>
</evidence>
<proteinExistence type="predicted"/>
<dbReference type="InterPro" id="IPR047756">
    <property type="entry name" value="IcmT-like"/>
</dbReference>
<dbReference type="Proteomes" id="UP000029558">
    <property type="component" value="Chromosome"/>
</dbReference>
<protein>
    <submittedName>
        <fullName evidence="1">Type IV secretion system protein IcmT</fullName>
    </submittedName>
</protein>
<dbReference type="AlphaFoldDB" id="A0A1L6TEH0"/>